<feature type="compositionally biased region" description="Basic and acidic residues" evidence="4">
    <location>
        <begin position="57"/>
        <end position="66"/>
    </location>
</feature>
<keyword evidence="1" id="KW-0732">Signal</keyword>
<dbReference type="Proteomes" id="UP001460270">
    <property type="component" value="Unassembled WGS sequence"/>
</dbReference>
<keyword evidence="6" id="KW-1185">Reference proteome</keyword>
<dbReference type="EMBL" id="JBBPFD010000486">
    <property type="protein sequence ID" value="KAK7878741.1"/>
    <property type="molecule type" value="Genomic_DNA"/>
</dbReference>
<dbReference type="InterPro" id="IPR028974">
    <property type="entry name" value="TSP_type-3_rpt"/>
</dbReference>
<dbReference type="PANTHER" id="PTHR10199:SF89">
    <property type="entry name" value="THROMBOSPONDIN-3"/>
    <property type="match status" value="1"/>
</dbReference>
<evidence type="ECO:0000256" key="1">
    <source>
        <dbReference type="ARBA" id="ARBA00022729"/>
    </source>
</evidence>
<dbReference type="PANTHER" id="PTHR10199">
    <property type="entry name" value="THROMBOSPONDIN"/>
    <property type="match status" value="1"/>
</dbReference>
<organism evidence="5 6">
    <name type="scientific">Mugilogobius chulae</name>
    <name type="common">yellowstripe goby</name>
    <dbReference type="NCBI Taxonomy" id="88201"/>
    <lineage>
        <taxon>Eukaryota</taxon>
        <taxon>Metazoa</taxon>
        <taxon>Chordata</taxon>
        <taxon>Craniata</taxon>
        <taxon>Vertebrata</taxon>
        <taxon>Euteleostomi</taxon>
        <taxon>Actinopterygii</taxon>
        <taxon>Neopterygii</taxon>
        <taxon>Teleostei</taxon>
        <taxon>Neoteleostei</taxon>
        <taxon>Acanthomorphata</taxon>
        <taxon>Gobiaria</taxon>
        <taxon>Gobiiformes</taxon>
        <taxon>Gobioidei</taxon>
        <taxon>Gobiidae</taxon>
        <taxon>Gobionellinae</taxon>
        <taxon>Mugilogobius</taxon>
    </lineage>
</organism>
<dbReference type="InterPro" id="IPR003367">
    <property type="entry name" value="Thrombospondin_3-like_rpt"/>
</dbReference>
<dbReference type="GO" id="GO:0007155">
    <property type="term" value="P:cell adhesion"/>
    <property type="evidence" value="ECO:0007669"/>
    <property type="project" value="InterPro"/>
</dbReference>
<evidence type="ECO:0000313" key="5">
    <source>
        <dbReference type="EMBL" id="KAK7878741.1"/>
    </source>
</evidence>
<feature type="region of interest" description="Disordered" evidence="4">
    <location>
        <begin position="27"/>
        <end position="112"/>
    </location>
</feature>
<feature type="repeat" description="TSP type-3" evidence="3">
    <location>
        <begin position="39"/>
        <end position="74"/>
    </location>
</feature>
<dbReference type="Gene3D" id="4.10.1080.10">
    <property type="entry name" value="TSP type-3 repeat"/>
    <property type="match status" value="1"/>
</dbReference>
<dbReference type="InterPro" id="IPR017897">
    <property type="entry name" value="Thrombospondin_3_rpt"/>
</dbReference>
<sequence length="127" mass="13587">VSGWAETETLVVLTPTSTDFRIVSSLRRHSPTLQTADRRTPDGDGIGDQCDEDADGDGIKNVEDNCRLVPNKDQQNSDSDSFGDSCDNCPTVPNPDQKDTDSNGQGDACDQDIDGAVSACRVKTPVE</sequence>
<evidence type="ECO:0000313" key="6">
    <source>
        <dbReference type="Proteomes" id="UP001460270"/>
    </source>
</evidence>
<comment type="caution">
    <text evidence="5">The sequence shown here is derived from an EMBL/GenBank/DDBJ whole genome shotgun (WGS) entry which is preliminary data.</text>
</comment>
<dbReference type="AlphaFoldDB" id="A0AAW0MPV3"/>
<accession>A0AAW0MPV3</accession>
<proteinExistence type="predicted"/>
<feature type="compositionally biased region" description="Polar residues" evidence="4">
    <location>
        <begin position="72"/>
        <end position="82"/>
    </location>
</feature>
<feature type="non-terminal residue" evidence="5">
    <location>
        <position position="1"/>
    </location>
</feature>
<name>A0AAW0MPV3_9GOBI</name>
<protein>
    <submittedName>
        <fullName evidence="5">Uncharacterized protein</fullName>
    </submittedName>
</protein>
<evidence type="ECO:0000256" key="3">
    <source>
        <dbReference type="PROSITE-ProRule" id="PRU00634"/>
    </source>
</evidence>
<dbReference type="SUPFAM" id="SSF103647">
    <property type="entry name" value="TSP type-3 repeat"/>
    <property type="match status" value="2"/>
</dbReference>
<reference evidence="6" key="1">
    <citation type="submission" date="2024-04" db="EMBL/GenBank/DDBJ databases">
        <title>Salinicola lusitanus LLJ914,a marine bacterium isolated from the Okinawa Trough.</title>
        <authorList>
            <person name="Li J."/>
        </authorList>
    </citation>
    <scope>NUCLEOTIDE SEQUENCE [LARGE SCALE GENOMIC DNA]</scope>
</reference>
<keyword evidence="2 3" id="KW-0106">Calcium</keyword>
<evidence type="ECO:0000256" key="2">
    <source>
        <dbReference type="ARBA" id="ARBA00022837"/>
    </source>
</evidence>
<dbReference type="PROSITE" id="PS51234">
    <property type="entry name" value="TSP3"/>
    <property type="match status" value="1"/>
</dbReference>
<dbReference type="GO" id="GO:0005509">
    <property type="term" value="F:calcium ion binding"/>
    <property type="evidence" value="ECO:0007669"/>
    <property type="project" value="UniProtKB-UniRule"/>
</dbReference>
<gene>
    <name evidence="5" type="ORF">WMY93_034297</name>
</gene>
<evidence type="ECO:0000256" key="4">
    <source>
        <dbReference type="SAM" id="MobiDB-lite"/>
    </source>
</evidence>
<dbReference type="Pfam" id="PF02412">
    <property type="entry name" value="TSP_3"/>
    <property type="match status" value="3"/>
</dbReference>